<dbReference type="InterPro" id="IPR002318">
    <property type="entry name" value="Ala-tRNA-lgiase_IIc"/>
</dbReference>
<evidence type="ECO:0000256" key="8">
    <source>
        <dbReference type="ARBA" id="ARBA00022884"/>
    </source>
</evidence>
<dbReference type="GO" id="GO:0008270">
    <property type="term" value="F:zinc ion binding"/>
    <property type="evidence" value="ECO:0007669"/>
    <property type="project" value="UniProtKB-UniRule"/>
</dbReference>
<dbReference type="InterPro" id="IPR045864">
    <property type="entry name" value="aa-tRNA-synth_II/BPL/LPL"/>
</dbReference>
<dbReference type="FunFam" id="3.30.54.20:FF:000001">
    <property type="entry name" value="Alanine--tRNA ligase"/>
    <property type="match status" value="1"/>
</dbReference>
<dbReference type="GO" id="GO:0005524">
    <property type="term" value="F:ATP binding"/>
    <property type="evidence" value="ECO:0007669"/>
    <property type="project" value="UniProtKB-UniRule"/>
</dbReference>
<keyword evidence="7 11" id="KW-0067">ATP-binding</keyword>
<keyword evidence="14" id="KW-1185">Reference proteome</keyword>
<dbReference type="InterPro" id="IPR018165">
    <property type="entry name" value="Ala-tRNA-synth_IIc_core"/>
</dbReference>
<evidence type="ECO:0000256" key="6">
    <source>
        <dbReference type="ARBA" id="ARBA00022833"/>
    </source>
</evidence>
<dbReference type="FunFam" id="3.10.310.40:FF:000001">
    <property type="entry name" value="Alanine--tRNA ligase"/>
    <property type="match status" value="1"/>
</dbReference>
<dbReference type="EMBL" id="CP032317">
    <property type="protein sequence ID" value="AYA36308.1"/>
    <property type="molecule type" value="Genomic_DNA"/>
</dbReference>
<keyword evidence="2 11" id="KW-0820">tRNA-binding</keyword>
<dbReference type="PROSITE" id="PS50860">
    <property type="entry name" value="AA_TRNA_LIGASE_II_ALA"/>
    <property type="match status" value="1"/>
</dbReference>
<dbReference type="FunFam" id="3.30.930.10:FF:000011">
    <property type="entry name" value="Alanine--tRNA ligase, cytoplasmic"/>
    <property type="match status" value="1"/>
</dbReference>
<feature type="binding site" evidence="11">
    <location>
        <position position="570"/>
    </location>
    <ligand>
        <name>Zn(2+)</name>
        <dbReference type="ChEBI" id="CHEBI:29105"/>
    </ligand>
</feature>
<dbReference type="FunFam" id="3.30.980.10:FF:000004">
    <property type="entry name" value="Alanine--tRNA ligase, cytoplasmic"/>
    <property type="match status" value="1"/>
</dbReference>
<evidence type="ECO:0000256" key="7">
    <source>
        <dbReference type="ARBA" id="ARBA00022840"/>
    </source>
</evidence>
<dbReference type="Gene3D" id="3.30.930.10">
    <property type="entry name" value="Bira Bifunctional Protein, Domain 2"/>
    <property type="match status" value="1"/>
</dbReference>
<dbReference type="GO" id="GO:0000049">
    <property type="term" value="F:tRNA binding"/>
    <property type="evidence" value="ECO:0007669"/>
    <property type="project" value="UniProtKB-KW"/>
</dbReference>
<dbReference type="InterPro" id="IPR018163">
    <property type="entry name" value="Thr/Ala-tRNA-synth_IIc_edit"/>
</dbReference>
<dbReference type="RefSeq" id="WP_119443893.1">
    <property type="nucleotide sequence ID" value="NZ_CP032317.1"/>
</dbReference>
<comment type="subcellular location">
    <subcellularLocation>
        <location evidence="11">Cytoplasm</location>
    </subcellularLocation>
</comment>
<feature type="binding site" evidence="11">
    <location>
        <position position="674"/>
    </location>
    <ligand>
        <name>Zn(2+)</name>
        <dbReference type="ChEBI" id="CHEBI:29105"/>
    </ligand>
</feature>
<comment type="catalytic activity">
    <reaction evidence="11">
        <text>tRNA(Ala) + L-alanine + ATP = L-alanyl-tRNA(Ala) + AMP + diphosphate</text>
        <dbReference type="Rhea" id="RHEA:12540"/>
        <dbReference type="Rhea" id="RHEA-COMP:9657"/>
        <dbReference type="Rhea" id="RHEA-COMP:9923"/>
        <dbReference type="ChEBI" id="CHEBI:30616"/>
        <dbReference type="ChEBI" id="CHEBI:33019"/>
        <dbReference type="ChEBI" id="CHEBI:57972"/>
        <dbReference type="ChEBI" id="CHEBI:78442"/>
        <dbReference type="ChEBI" id="CHEBI:78497"/>
        <dbReference type="ChEBI" id="CHEBI:456215"/>
        <dbReference type="EC" id="6.1.1.7"/>
    </reaction>
</comment>
<dbReference type="InterPro" id="IPR009000">
    <property type="entry name" value="Transl_B-barrel_sf"/>
</dbReference>
<dbReference type="HAMAP" id="MF_00036_B">
    <property type="entry name" value="Ala_tRNA_synth_B"/>
    <property type="match status" value="1"/>
</dbReference>
<comment type="domain">
    <text evidence="11">Consists of three domains; the N-terminal catalytic domain, the editing domain and the C-terminal C-Ala domain. The editing domain removes incorrectly charged amino acids, while the C-Ala domain, along with tRNA(Ala), serves as a bridge to cooperatively bring together the editing and aminoacylation centers thus stimulating deacylation of misacylated tRNAs.</text>
</comment>
<gene>
    <name evidence="11" type="primary">alaS</name>
    <name evidence="13" type="ORF">D3Y59_04060</name>
</gene>
<dbReference type="SUPFAM" id="SSF55186">
    <property type="entry name" value="ThrRS/AlaRS common domain"/>
    <property type="match status" value="1"/>
</dbReference>
<protein>
    <recommendedName>
        <fullName evidence="11">Alanine--tRNA ligase</fullName>
        <ecNumber evidence="11">6.1.1.7</ecNumber>
    </recommendedName>
    <alternativeName>
        <fullName evidence="11">Alanyl-tRNA synthetase</fullName>
        <shortName evidence="11">AlaRS</shortName>
    </alternativeName>
</protein>
<dbReference type="InterPro" id="IPR012947">
    <property type="entry name" value="tRNA_SAD"/>
</dbReference>
<dbReference type="Proteomes" id="UP000262802">
    <property type="component" value="Chromosome"/>
</dbReference>
<reference evidence="13 14" key="1">
    <citation type="submission" date="2018-09" db="EMBL/GenBank/DDBJ databases">
        <title>Hymenobacter medium sp. nov., isolated from R2A medium.</title>
        <authorList>
            <person name="Yingchao G."/>
        </authorList>
    </citation>
    <scope>NUCLEOTIDE SEQUENCE [LARGE SCALE GENOMIC DNA]</scope>
    <source>
        <strain evidence="14">sh-6</strain>
    </source>
</reference>
<sequence length="881" mass="98674">MLPSANQVRQQFLDFFASKGHHIVPSAPIVVKDDPTLMFINSGMAPFKDYFLGNKPAPFKRVADTQKCLRVSGKHNDLEEVGYDTYHHTMFEMLGNWSFGDYFKKEAIAWAWELLTEVYKLPKERLYVTYFEGDKGDNLGADTETQGLWRQYTTEDRILPGNKKDNFWEMGDTGPCGPCTEIHIDLRDEAEVAQQGGAELVNADHPQVVEIWNNVFMEFQRKADGSLEKLPAQHVDTGMGFERLMMAVSGVKSNYDTDVFQPLIQFIASEAGVKYTGAMEPTDIAIRVIADHIRTISFAISDGQLPSNVKAGYVIRRILRRAVRYAFTFLNFKQPFLYKVVPILADHMHSIFPELKQQQQFVQRVIEEEEIAFLKTLENGLRRLDALEDSFKQQGNLIDGKTAFELYDTFGFPLDLTALIAREKGLNVDEKGFAVEMEQQKNRSRRAAEQEQSDWVIVHASEEQPRFVGYDALRAEARILRYRQVTQKGKTEYHIVLDQTPFYAESGGQVGDTGYLETPLSKVRVIDTRKENDLIVHTVLDLPQDLEAPVEAKVDEARRQLIRKNHSATHLMHAALRHVLGDHVAQRGSLVNDKLLRFDFSHFSKVTDDQLRQVEHIVNQRIRQQIQLGEERNVPIDEARSRGAMALFGEKYGDSVRVITFDPEYSVELCGGIHVPNTGEIGFFKITSETAVGAGVRRVEAVTADLAERYVEEQMDLLAQVREALGNPQHLIPSIQKLSEEVATLRKQLEQAEVQQLGQLKDQLAGQVKAINGINFLAAKVPARSADAVKKLAYDLRQVVPNLVAVLGAEIEGKPQLAVMLDDELAKGGKLNASQLVRELAKDIQGGGGGQPFFATAGGKNAAGLDAAIGKAENLVANTLS</sequence>
<keyword evidence="6 11" id="KW-0862">Zinc</keyword>
<keyword evidence="10 11" id="KW-0030">Aminoacyl-tRNA synthetase</keyword>
<evidence type="ECO:0000256" key="10">
    <source>
        <dbReference type="ARBA" id="ARBA00023146"/>
    </source>
</evidence>
<feature type="domain" description="Alanyl-transfer RNA synthetases family profile" evidence="12">
    <location>
        <begin position="3"/>
        <end position="713"/>
    </location>
</feature>
<keyword evidence="8 11" id="KW-0694">RNA-binding</keyword>
<comment type="function">
    <text evidence="11">Catalyzes the attachment of alanine to tRNA(Ala) in a two-step reaction: alanine is first activated by ATP to form Ala-AMP and then transferred to the acceptor end of tRNA(Ala). Also edits incorrectly charged Ser-tRNA(Ala) and Gly-tRNA(Ala) via its editing domain.</text>
</comment>
<dbReference type="AlphaFoldDB" id="A0A3B7QTG9"/>
<evidence type="ECO:0000313" key="14">
    <source>
        <dbReference type="Proteomes" id="UP000262802"/>
    </source>
</evidence>
<evidence type="ECO:0000256" key="4">
    <source>
        <dbReference type="ARBA" id="ARBA00022723"/>
    </source>
</evidence>
<dbReference type="Gene3D" id="2.40.30.130">
    <property type="match status" value="1"/>
</dbReference>
<comment type="cofactor">
    <cofactor evidence="11">
        <name>Zn(2+)</name>
        <dbReference type="ChEBI" id="CHEBI:29105"/>
    </cofactor>
    <text evidence="11">Binds 1 zinc ion per subunit.</text>
</comment>
<organism evidence="13 14">
    <name type="scientific">Hymenobacter oligotrophus</name>
    <dbReference type="NCBI Taxonomy" id="2319843"/>
    <lineage>
        <taxon>Bacteria</taxon>
        <taxon>Pseudomonadati</taxon>
        <taxon>Bacteroidota</taxon>
        <taxon>Cytophagia</taxon>
        <taxon>Cytophagales</taxon>
        <taxon>Hymenobacteraceae</taxon>
        <taxon>Hymenobacter</taxon>
    </lineage>
</organism>
<dbReference type="Pfam" id="PF01411">
    <property type="entry name" value="tRNA-synt_2c"/>
    <property type="match status" value="1"/>
</dbReference>
<proteinExistence type="inferred from homology"/>
<keyword evidence="9 11" id="KW-0648">Protein biosynthesis</keyword>
<comment type="similarity">
    <text evidence="1 11">Belongs to the class-II aminoacyl-tRNA synthetase family.</text>
</comment>
<keyword evidence="5 11" id="KW-0547">Nucleotide-binding</keyword>
<evidence type="ECO:0000256" key="2">
    <source>
        <dbReference type="ARBA" id="ARBA00022555"/>
    </source>
</evidence>
<dbReference type="EC" id="6.1.1.7" evidence="11"/>
<dbReference type="PANTHER" id="PTHR11777:SF9">
    <property type="entry name" value="ALANINE--TRNA LIGASE, CYTOPLASMIC"/>
    <property type="match status" value="1"/>
</dbReference>
<dbReference type="Pfam" id="PF02272">
    <property type="entry name" value="DHHA1"/>
    <property type="match status" value="1"/>
</dbReference>
<dbReference type="PANTHER" id="PTHR11777">
    <property type="entry name" value="ALANYL-TRNA SYNTHETASE"/>
    <property type="match status" value="1"/>
</dbReference>
<evidence type="ECO:0000256" key="9">
    <source>
        <dbReference type="ARBA" id="ARBA00022917"/>
    </source>
</evidence>
<evidence type="ECO:0000256" key="3">
    <source>
        <dbReference type="ARBA" id="ARBA00022598"/>
    </source>
</evidence>
<evidence type="ECO:0000259" key="12">
    <source>
        <dbReference type="PROSITE" id="PS50860"/>
    </source>
</evidence>
<dbReference type="PRINTS" id="PR00980">
    <property type="entry name" value="TRNASYNTHALA"/>
</dbReference>
<keyword evidence="3 11" id="KW-0436">Ligase</keyword>
<dbReference type="NCBIfam" id="TIGR00344">
    <property type="entry name" value="alaS"/>
    <property type="match status" value="1"/>
</dbReference>
<dbReference type="SUPFAM" id="SSF50447">
    <property type="entry name" value="Translation proteins"/>
    <property type="match status" value="1"/>
</dbReference>
<dbReference type="OrthoDB" id="9803884at2"/>
<evidence type="ECO:0000256" key="11">
    <source>
        <dbReference type="HAMAP-Rule" id="MF_00036"/>
    </source>
</evidence>
<dbReference type="InterPro" id="IPR018164">
    <property type="entry name" value="Ala-tRNA-synth_IIc_N"/>
</dbReference>
<evidence type="ECO:0000313" key="13">
    <source>
        <dbReference type="EMBL" id="AYA36308.1"/>
    </source>
</evidence>
<dbReference type="InterPro" id="IPR003156">
    <property type="entry name" value="DHHA1_dom"/>
</dbReference>
<dbReference type="SUPFAM" id="SSF55681">
    <property type="entry name" value="Class II aaRS and biotin synthetases"/>
    <property type="match status" value="1"/>
</dbReference>
<dbReference type="Gene3D" id="3.10.310.40">
    <property type="match status" value="1"/>
</dbReference>
<dbReference type="SMART" id="SM00863">
    <property type="entry name" value="tRNA_SAD"/>
    <property type="match status" value="1"/>
</dbReference>
<dbReference type="InterPro" id="IPR018162">
    <property type="entry name" value="Ala-tRNA-ligase_IIc_anticod-bd"/>
</dbReference>
<keyword evidence="11" id="KW-0963">Cytoplasm</keyword>
<dbReference type="KEGG" id="hyh:D3Y59_04060"/>
<dbReference type="GO" id="GO:0002161">
    <property type="term" value="F:aminoacyl-tRNA deacylase activity"/>
    <property type="evidence" value="ECO:0007669"/>
    <property type="project" value="TreeGrafter"/>
</dbReference>
<accession>A0A3B7QTG9</accession>
<dbReference type="InterPro" id="IPR023033">
    <property type="entry name" value="Ala_tRNA_ligase_euk/bac"/>
</dbReference>
<dbReference type="GO" id="GO:0004813">
    <property type="term" value="F:alanine-tRNA ligase activity"/>
    <property type="evidence" value="ECO:0007669"/>
    <property type="project" value="UniProtKB-UniRule"/>
</dbReference>
<evidence type="ECO:0000256" key="5">
    <source>
        <dbReference type="ARBA" id="ARBA00022741"/>
    </source>
</evidence>
<dbReference type="Pfam" id="PF07973">
    <property type="entry name" value="tRNA_SAD"/>
    <property type="match status" value="1"/>
</dbReference>
<dbReference type="Gene3D" id="3.30.980.10">
    <property type="entry name" value="Threonyl-trna Synthetase, Chain A, domain 2"/>
    <property type="match status" value="1"/>
</dbReference>
<keyword evidence="4 11" id="KW-0479">Metal-binding</keyword>
<evidence type="ECO:0000256" key="1">
    <source>
        <dbReference type="ARBA" id="ARBA00008226"/>
    </source>
</evidence>
<dbReference type="GO" id="GO:0005737">
    <property type="term" value="C:cytoplasm"/>
    <property type="evidence" value="ECO:0007669"/>
    <property type="project" value="UniProtKB-SubCell"/>
</dbReference>
<feature type="binding site" evidence="11">
    <location>
        <position position="670"/>
    </location>
    <ligand>
        <name>Zn(2+)</name>
        <dbReference type="ChEBI" id="CHEBI:29105"/>
    </ligand>
</feature>
<dbReference type="GO" id="GO:0006419">
    <property type="term" value="P:alanyl-tRNA aminoacylation"/>
    <property type="evidence" value="ECO:0007669"/>
    <property type="project" value="UniProtKB-UniRule"/>
</dbReference>
<feature type="binding site" evidence="11">
    <location>
        <position position="566"/>
    </location>
    <ligand>
        <name>Zn(2+)</name>
        <dbReference type="ChEBI" id="CHEBI:29105"/>
    </ligand>
</feature>
<dbReference type="InterPro" id="IPR050058">
    <property type="entry name" value="Ala-tRNA_ligase"/>
</dbReference>
<dbReference type="CDD" id="cd00673">
    <property type="entry name" value="AlaRS_core"/>
    <property type="match status" value="1"/>
</dbReference>
<dbReference type="SUPFAM" id="SSF101353">
    <property type="entry name" value="Putative anticodon-binding domain of alanyl-tRNA synthetase (AlaRS)"/>
    <property type="match status" value="1"/>
</dbReference>
<dbReference type="Gene3D" id="3.30.54.20">
    <property type="match status" value="1"/>
</dbReference>
<name>A0A3B7QTG9_9BACT</name>